<sequence>MKTIFQTWTLSRFLYLAAGMFFVLIASNDRVWFMIPLGLYFMAMAIFKFGCAAGACQIPQKEEEENLS</sequence>
<gene>
    <name evidence="2" type="ORF">NCTC13489_02323</name>
</gene>
<evidence type="ECO:0000313" key="2">
    <source>
        <dbReference type="EMBL" id="VEI00771.1"/>
    </source>
</evidence>
<organism evidence="2 3">
    <name type="scientific">Kaistella antarctica</name>
    <dbReference type="NCBI Taxonomy" id="266748"/>
    <lineage>
        <taxon>Bacteria</taxon>
        <taxon>Pseudomonadati</taxon>
        <taxon>Bacteroidota</taxon>
        <taxon>Flavobacteriia</taxon>
        <taxon>Flavobacteriales</taxon>
        <taxon>Weeksellaceae</taxon>
        <taxon>Chryseobacterium group</taxon>
        <taxon>Kaistella</taxon>
    </lineage>
</organism>
<dbReference type="EMBL" id="LR134441">
    <property type="protein sequence ID" value="VEI00771.1"/>
    <property type="molecule type" value="Genomic_DNA"/>
</dbReference>
<keyword evidence="1" id="KW-0472">Membrane</keyword>
<keyword evidence="1" id="KW-1133">Transmembrane helix</keyword>
<evidence type="ECO:0008006" key="4">
    <source>
        <dbReference type="Google" id="ProtNLM"/>
    </source>
</evidence>
<name>A0A3S4UUI5_9FLAO</name>
<proteinExistence type="predicted"/>
<feature type="transmembrane region" description="Helical" evidence="1">
    <location>
        <begin position="7"/>
        <end position="25"/>
    </location>
</feature>
<evidence type="ECO:0000313" key="3">
    <source>
        <dbReference type="Proteomes" id="UP000270036"/>
    </source>
</evidence>
<dbReference type="RefSeq" id="WP_034718339.1">
    <property type="nucleotide sequence ID" value="NZ_FOIX01000001.1"/>
</dbReference>
<dbReference type="Proteomes" id="UP000270036">
    <property type="component" value="Chromosome"/>
</dbReference>
<dbReference type="AlphaFoldDB" id="A0A3S4UUI5"/>
<reference evidence="2 3" key="1">
    <citation type="submission" date="2018-12" db="EMBL/GenBank/DDBJ databases">
        <authorList>
            <consortium name="Pathogen Informatics"/>
        </authorList>
    </citation>
    <scope>NUCLEOTIDE SEQUENCE [LARGE SCALE GENOMIC DNA]</scope>
    <source>
        <strain evidence="2 3">NCTC13489</strain>
    </source>
</reference>
<dbReference type="OrthoDB" id="1049592at2"/>
<accession>A0A3S4UUI5</accession>
<keyword evidence="1" id="KW-0812">Transmembrane</keyword>
<evidence type="ECO:0000256" key="1">
    <source>
        <dbReference type="SAM" id="Phobius"/>
    </source>
</evidence>
<dbReference type="KEGG" id="cant:NCTC13489_02323"/>
<feature type="transmembrane region" description="Helical" evidence="1">
    <location>
        <begin position="31"/>
        <end position="51"/>
    </location>
</feature>
<protein>
    <recommendedName>
        <fullName evidence="4">DUF2892 domain-containing protein</fullName>
    </recommendedName>
</protein>